<keyword evidence="1" id="KW-0472">Membrane</keyword>
<keyword evidence="1" id="KW-1133">Transmembrane helix</keyword>
<protein>
    <recommendedName>
        <fullName evidence="4">Type 4 fimbrial biogenesis protein PilX N-terminal domain-containing protein</fullName>
    </recommendedName>
</protein>
<proteinExistence type="predicted"/>
<dbReference type="AlphaFoldDB" id="A0A1F6Y5R0"/>
<dbReference type="Proteomes" id="UP000177693">
    <property type="component" value="Unassembled WGS sequence"/>
</dbReference>
<sequence length="142" mass="15359">MISLEPRTYKLETNRGFMALISAIIISAILLLIVTNQSLTGFYGRSNILDSEMKERSSALAEACADTALLRLAANPAYAGGEKIIIDSGECTIISIDTNGSHIKTQGKFNNAYTNLRITIDTADFTVQSWEECSNLTASTAC</sequence>
<evidence type="ECO:0000256" key="1">
    <source>
        <dbReference type="SAM" id="Phobius"/>
    </source>
</evidence>
<evidence type="ECO:0000313" key="3">
    <source>
        <dbReference type="Proteomes" id="UP000177693"/>
    </source>
</evidence>
<reference evidence="2 3" key="1">
    <citation type="journal article" date="2016" name="Nat. Commun.">
        <title>Thousands of microbial genomes shed light on interconnected biogeochemical processes in an aquifer system.</title>
        <authorList>
            <person name="Anantharaman K."/>
            <person name="Brown C.T."/>
            <person name="Hug L.A."/>
            <person name="Sharon I."/>
            <person name="Castelle C.J."/>
            <person name="Probst A.J."/>
            <person name="Thomas B.C."/>
            <person name="Singh A."/>
            <person name="Wilkins M.J."/>
            <person name="Karaoz U."/>
            <person name="Brodie E.L."/>
            <person name="Williams K.H."/>
            <person name="Hubbard S.S."/>
            <person name="Banfield J.F."/>
        </authorList>
    </citation>
    <scope>NUCLEOTIDE SEQUENCE [LARGE SCALE GENOMIC DNA]</scope>
</reference>
<evidence type="ECO:0000313" key="2">
    <source>
        <dbReference type="EMBL" id="OGJ01676.1"/>
    </source>
</evidence>
<evidence type="ECO:0008006" key="4">
    <source>
        <dbReference type="Google" id="ProtNLM"/>
    </source>
</evidence>
<feature type="transmembrane region" description="Helical" evidence="1">
    <location>
        <begin position="16"/>
        <end position="35"/>
    </location>
</feature>
<accession>A0A1F6Y5R0</accession>
<gene>
    <name evidence="2" type="ORF">A3I23_00170</name>
</gene>
<keyword evidence="1" id="KW-0812">Transmembrane</keyword>
<comment type="caution">
    <text evidence="2">The sequence shown here is derived from an EMBL/GenBank/DDBJ whole genome shotgun (WGS) entry which is preliminary data.</text>
</comment>
<dbReference type="EMBL" id="MFVL01000013">
    <property type="protein sequence ID" value="OGJ01676.1"/>
    <property type="molecule type" value="Genomic_DNA"/>
</dbReference>
<name>A0A1F6Y5R0_9BACT</name>
<organism evidence="2 3">
    <name type="scientific">Candidatus Nomurabacteria bacterium RIFCSPLOWO2_02_FULL_40_67</name>
    <dbReference type="NCBI Taxonomy" id="1801787"/>
    <lineage>
        <taxon>Bacteria</taxon>
        <taxon>Candidatus Nomuraibacteriota</taxon>
    </lineage>
</organism>